<dbReference type="SUPFAM" id="SSF103511">
    <property type="entry name" value="Chlorophyll a-b binding protein"/>
    <property type="match status" value="2"/>
</dbReference>
<evidence type="ECO:0000313" key="11">
    <source>
        <dbReference type="Proteomes" id="UP000232323"/>
    </source>
</evidence>
<evidence type="ECO:0000256" key="3">
    <source>
        <dbReference type="ARBA" id="ARBA00022528"/>
    </source>
</evidence>
<dbReference type="OrthoDB" id="543868at2759"/>
<dbReference type="GO" id="GO:0009507">
    <property type="term" value="C:chloroplast"/>
    <property type="evidence" value="ECO:0007669"/>
    <property type="project" value="UniProtKB-SubCell"/>
</dbReference>
<keyword evidence="6" id="KW-1133">Transmembrane helix</keyword>
<dbReference type="Gene3D" id="1.10.3460.10">
    <property type="entry name" value="Chlorophyll a/b binding protein domain"/>
    <property type="match status" value="1"/>
</dbReference>
<dbReference type="InterPro" id="IPR022796">
    <property type="entry name" value="Chloroa_b-bind"/>
</dbReference>
<evidence type="ECO:0000313" key="10">
    <source>
        <dbReference type="EMBL" id="GAX85424.1"/>
    </source>
</evidence>
<sequence length="299" mass="31839">MAMTLPSKMQRSATIKTARCQVSKRFSVRAQAQSKGAFAKWSDSVGMNTDDGFFGFTPFAEMWVGRWAQLGFVSSIVVEFTSGQGTLQQVGLPSPSTPLLAVIGVLAGGLSLVATARTIQRAQGKQMSKTEIARYKSFFGLDKEAEVKEEANQMKLRGDFTTPPNTAAEGAAAAAAKAAGSPVDSFLSTNEMAEGQSASKEMKSASATATLTRDPSVSAPSTAKSTLKQADIAQYEETMYFGAKGELEYARNIELTNGRWAMLGFLTAILVEASNGHGIINQVIDICKWSGLLGDRSGF</sequence>
<name>A0A250XQT7_9CHLO</name>
<dbReference type="PANTHER" id="PTHR14154">
    <property type="entry name" value="UPF0041 BRAIN PROTEIN 44-RELATED"/>
    <property type="match status" value="1"/>
</dbReference>
<evidence type="ECO:0000256" key="2">
    <source>
        <dbReference type="ARBA" id="ARBA00004229"/>
    </source>
</evidence>
<evidence type="ECO:0000256" key="5">
    <source>
        <dbReference type="ARBA" id="ARBA00022692"/>
    </source>
</evidence>
<keyword evidence="4" id="KW-0934">Plastid</keyword>
<protein>
    <submittedName>
        <fullName evidence="10">Uncharacterized protein</fullName>
    </submittedName>
</protein>
<evidence type="ECO:0000256" key="4">
    <source>
        <dbReference type="ARBA" id="ARBA00022640"/>
    </source>
</evidence>
<gene>
    <name evidence="10" type="ORF">CEUSTIGMA_g12840.t1</name>
</gene>
<organism evidence="10 11">
    <name type="scientific">Chlamydomonas eustigma</name>
    <dbReference type="NCBI Taxonomy" id="1157962"/>
    <lineage>
        <taxon>Eukaryota</taxon>
        <taxon>Viridiplantae</taxon>
        <taxon>Chlorophyta</taxon>
        <taxon>core chlorophytes</taxon>
        <taxon>Chlorophyceae</taxon>
        <taxon>CS clade</taxon>
        <taxon>Chlamydomonadales</taxon>
        <taxon>Chlamydomonadaceae</taxon>
        <taxon>Chlamydomonas</taxon>
    </lineage>
</organism>
<evidence type="ECO:0000256" key="7">
    <source>
        <dbReference type="ARBA" id="ARBA00023136"/>
    </source>
</evidence>
<evidence type="ECO:0000256" key="8">
    <source>
        <dbReference type="ARBA" id="ARBA00037956"/>
    </source>
</evidence>
<accession>A0A250XQT7</accession>
<keyword evidence="5" id="KW-0812">Transmembrane</keyword>
<comment type="subcellular location">
    <subcellularLocation>
        <location evidence="1">Membrane</location>
        <topology evidence="1">Multi-pass membrane protein</topology>
    </subcellularLocation>
    <subcellularLocation>
        <location evidence="2">Plastid</location>
        <location evidence="2">Chloroplast</location>
    </subcellularLocation>
</comment>
<comment type="caution">
    <text evidence="10">The sequence shown here is derived from an EMBL/GenBank/DDBJ whole genome shotgun (WGS) entry which is preliminary data.</text>
</comment>
<feature type="region of interest" description="Disordered" evidence="9">
    <location>
        <begin position="192"/>
        <end position="223"/>
    </location>
</feature>
<keyword evidence="11" id="KW-1185">Reference proteome</keyword>
<dbReference type="GO" id="GO:0016020">
    <property type="term" value="C:membrane"/>
    <property type="evidence" value="ECO:0007669"/>
    <property type="project" value="UniProtKB-SubCell"/>
</dbReference>
<dbReference type="STRING" id="1157962.A0A250XQT7"/>
<evidence type="ECO:0000256" key="9">
    <source>
        <dbReference type="SAM" id="MobiDB-lite"/>
    </source>
</evidence>
<proteinExistence type="inferred from homology"/>
<comment type="similarity">
    <text evidence="8">Belongs to the ELIP/psbS family.</text>
</comment>
<evidence type="ECO:0000256" key="1">
    <source>
        <dbReference type="ARBA" id="ARBA00004141"/>
    </source>
</evidence>
<dbReference type="EMBL" id="BEGY01000168">
    <property type="protein sequence ID" value="GAX85424.1"/>
    <property type="molecule type" value="Genomic_DNA"/>
</dbReference>
<evidence type="ECO:0000256" key="6">
    <source>
        <dbReference type="ARBA" id="ARBA00022989"/>
    </source>
</evidence>
<reference evidence="10 11" key="1">
    <citation type="submission" date="2017-08" db="EMBL/GenBank/DDBJ databases">
        <title>Acidophilic green algal genome provides insights into adaptation to an acidic environment.</title>
        <authorList>
            <person name="Hirooka S."/>
            <person name="Hirose Y."/>
            <person name="Kanesaki Y."/>
            <person name="Higuchi S."/>
            <person name="Fujiwara T."/>
            <person name="Onuma R."/>
            <person name="Era A."/>
            <person name="Ohbayashi R."/>
            <person name="Uzuka A."/>
            <person name="Nozaki H."/>
            <person name="Yoshikawa H."/>
            <person name="Miyagishima S.Y."/>
        </authorList>
    </citation>
    <scope>NUCLEOTIDE SEQUENCE [LARGE SCALE GENOMIC DNA]</scope>
    <source>
        <strain evidence="10 11">NIES-2499</strain>
    </source>
</reference>
<dbReference type="Pfam" id="PF00504">
    <property type="entry name" value="Chloroa_b-bind"/>
    <property type="match status" value="1"/>
</dbReference>
<keyword evidence="3" id="KW-0150">Chloroplast</keyword>
<keyword evidence="7" id="KW-0472">Membrane</keyword>
<dbReference type="Proteomes" id="UP000232323">
    <property type="component" value="Unassembled WGS sequence"/>
</dbReference>
<dbReference type="AlphaFoldDB" id="A0A250XQT7"/>